<organism evidence="1">
    <name type="scientific">hot springs metagenome</name>
    <dbReference type="NCBI Taxonomy" id="433727"/>
    <lineage>
        <taxon>unclassified sequences</taxon>
        <taxon>metagenomes</taxon>
        <taxon>ecological metagenomes</taxon>
    </lineage>
</organism>
<gene>
    <name evidence="1" type="ORF">A45J_2674</name>
</gene>
<dbReference type="AlphaFoldDB" id="A0A5J4KZ70"/>
<protein>
    <submittedName>
        <fullName evidence="1">Uncharacterized protein</fullName>
    </submittedName>
</protein>
<reference evidence="1" key="1">
    <citation type="submission" date="2019-10" db="EMBL/GenBank/DDBJ databases">
        <title>Metagenomic sequencing of thiosulfate-disproportionating enrichment culture.</title>
        <authorList>
            <person name="Umezawa K."/>
            <person name="Kojima H."/>
            <person name="Fukui M."/>
        </authorList>
    </citation>
    <scope>NUCLEOTIDE SEQUENCE</scope>
    <source>
        <strain evidence="1">45J</strain>
    </source>
</reference>
<evidence type="ECO:0000313" key="1">
    <source>
        <dbReference type="EMBL" id="GER94908.1"/>
    </source>
</evidence>
<proteinExistence type="predicted"/>
<dbReference type="EMBL" id="BLAB01000002">
    <property type="protein sequence ID" value="GER94908.1"/>
    <property type="molecule type" value="Genomic_DNA"/>
</dbReference>
<sequence>MYCKDMTNCLSNNPVYVKCITDITINSLCYVAGVKPNAARKQNQNL</sequence>
<comment type="caution">
    <text evidence="1">The sequence shown here is derived from an EMBL/GenBank/DDBJ whole genome shotgun (WGS) entry which is preliminary data.</text>
</comment>
<accession>A0A5J4KZ70</accession>
<name>A0A5J4KZ70_9ZZZZ</name>